<keyword evidence="2" id="KW-1185">Reference proteome</keyword>
<sequence>MRKAIKSTGAEHRAARGKAVARKRYVCRLPLELASRLEALREAYPGKKRSELLEDLLRLGLAEVERAWAGATASEAAFHPDTRQPIYLPTGPFAEFHSLVHKHHLALEHEFAKDDDPQASYPVDDYVLDANE</sequence>
<accession>Q21TA0</accession>
<protein>
    <submittedName>
        <fullName evidence="1">Uncharacterized protein</fullName>
    </submittedName>
</protein>
<evidence type="ECO:0000313" key="2">
    <source>
        <dbReference type="Proteomes" id="UP000008332"/>
    </source>
</evidence>
<dbReference type="Proteomes" id="UP000008332">
    <property type="component" value="Chromosome"/>
</dbReference>
<proteinExistence type="predicted"/>
<dbReference type="KEGG" id="rfr:Rfer_3294"/>
<gene>
    <name evidence="1" type="ordered locus">Rfer_3294</name>
</gene>
<organism evidence="1 2">
    <name type="scientific">Albidiferax ferrireducens (strain ATCC BAA-621 / DSM 15236 / T118)</name>
    <name type="common">Rhodoferax ferrireducens</name>
    <dbReference type="NCBI Taxonomy" id="338969"/>
    <lineage>
        <taxon>Bacteria</taxon>
        <taxon>Pseudomonadati</taxon>
        <taxon>Pseudomonadota</taxon>
        <taxon>Betaproteobacteria</taxon>
        <taxon>Burkholderiales</taxon>
        <taxon>Comamonadaceae</taxon>
        <taxon>Rhodoferax</taxon>
    </lineage>
</organism>
<reference evidence="2" key="1">
    <citation type="submission" date="2006-02" db="EMBL/GenBank/DDBJ databases">
        <title>Complete sequence of chromosome of Rhodoferax ferrireducens DSM 15236.</title>
        <authorList>
            <person name="Copeland A."/>
            <person name="Lucas S."/>
            <person name="Lapidus A."/>
            <person name="Barry K."/>
            <person name="Detter J.C."/>
            <person name="Glavina del Rio T."/>
            <person name="Hammon N."/>
            <person name="Israni S."/>
            <person name="Pitluck S."/>
            <person name="Brettin T."/>
            <person name="Bruce D."/>
            <person name="Han C."/>
            <person name="Tapia R."/>
            <person name="Gilna P."/>
            <person name="Kiss H."/>
            <person name="Schmutz J."/>
            <person name="Larimer F."/>
            <person name="Land M."/>
            <person name="Kyrpides N."/>
            <person name="Ivanova N."/>
            <person name="Richardson P."/>
        </authorList>
    </citation>
    <scope>NUCLEOTIDE SEQUENCE [LARGE SCALE GENOMIC DNA]</scope>
    <source>
        <strain evidence="2">ATCC BAA-621 / DSM 15236 / T118</strain>
    </source>
</reference>
<dbReference type="AlphaFoldDB" id="Q21TA0"/>
<evidence type="ECO:0000313" key="1">
    <source>
        <dbReference type="EMBL" id="ABD71003.1"/>
    </source>
</evidence>
<dbReference type="RefSeq" id="WP_011465566.1">
    <property type="nucleotide sequence ID" value="NC_007908.1"/>
</dbReference>
<name>Q21TA0_ALBFT</name>
<dbReference type="EMBL" id="CP000267">
    <property type="protein sequence ID" value="ABD71003.1"/>
    <property type="molecule type" value="Genomic_DNA"/>
</dbReference>
<dbReference type="HOGENOM" id="CLU_1915461_0_0_4"/>
<dbReference type="OrthoDB" id="6386565at2"/>